<gene>
    <name evidence="5" type="ORF">SCHPADRAFT_800574</name>
</gene>
<feature type="domain" description="Protein kinase" evidence="4">
    <location>
        <begin position="23"/>
        <end position="334"/>
    </location>
</feature>
<evidence type="ECO:0000313" key="5">
    <source>
        <dbReference type="EMBL" id="KLO06755.1"/>
    </source>
</evidence>
<dbReference type="PROSITE" id="PS00108">
    <property type="entry name" value="PROTEIN_KINASE_ST"/>
    <property type="match status" value="1"/>
</dbReference>
<dbReference type="Gene3D" id="1.10.510.10">
    <property type="entry name" value="Transferase(Phosphotransferase) domain 1"/>
    <property type="match status" value="1"/>
</dbReference>
<sequence length="372" mass="41597">MKFSVQESALLPQPPSFSKKKNYEFHGLLGRGTFGKVIRATWHVPRSQSFVADHGAIREAPSLTSAPSSSSDTGSAYSTASTSTTKEKIAHQKDQDSGIRKEVALKVIAKKKVKGNEEAVWGEMDVLKGLDHPNIVKFYEWFESRQKYYLSFELALGGELFDRISSRGKFTENDAVSVVRSILSGVKYLHDHDIVHRDLKPENILYRSKEPDSDIVIADFGIAKHLHSPDEQLYSVAGSFGYVAPEVLTKKGHNKKVDMWSTGVIAYVLLCGYSPFRSEDPAELIAETTECKITFHDRYWKNVSDVAKNFIGALINSDPEKRLSAEEALNHPWLTEHDASTEHDLGTGLRENFNPRARWRSAINGAIAVGRM</sequence>
<keyword evidence="2" id="KW-0067">ATP-binding</keyword>
<keyword evidence="6" id="KW-1185">Reference proteome</keyword>
<dbReference type="STRING" id="27342.A0A0H2R4N4"/>
<dbReference type="GO" id="GO:0005524">
    <property type="term" value="F:ATP binding"/>
    <property type="evidence" value="ECO:0007669"/>
    <property type="project" value="UniProtKB-KW"/>
</dbReference>
<feature type="region of interest" description="Disordered" evidence="3">
    <location>
        <begin position="61"/>
        <end position="95"/>
    </location>
</feature>
<evidence type="ECO:0000256" key="2">
    <source>
        <dbReference type="ARBA" id="ARBA00022840"/>
    </source>
</evidence>
<dbReference type="EMBL" id="KQ086183">
    <property type="protein sequence ID" value="KLO06755.1"/>
    <property type="molecule type" value="Genomic_DNA"/>
</dbReference>
<proteinExistence type="predicted"/>
<evidence type="ECO:0000259" key="4">
    <source>
        <dbReference type="PROSITE" id="PS50011"/>
    </source>
</evidence>
<dbReference type="SMART" id="SM00220">
    <property type="entry name" value="S_TKc"/>
    <property type="match status" value="1"/>
</dbReference>
<dbReference type="InParanoid" id="A0A0H2R4N4"/>
<dbReference type="AlphaFoldDB" id="A0A0H2R4N4"/>
<feature type="compositionally biased region" description="Basic and acidic residues" evidence="3">
    <location>
        <begin position="85"/>
        <end position="95"/>
    </location>
</feature>
<organism evidence="5 6">
    <name type="scientific">Schizopora paradoxa</name>
    <dbReference type="NCBI Taxonomy" id="27342"/>
    <lineage>
        <taxon>Eukaryota</taxon>
        <taxon>Fungi</taxon>
        <taxon>Dikarya</taxon>
        <taxon>Basidiomycota</taxon>
        <taxon>Agaricomycotina</taxon>
        <taxon>Agaricomycetes</taxon>
        <taxon>Hymenochaetales</taxon>
        <taxon>Schizoporaceae</taxon>
        <taxon>Schizopora</taxon>
    </lineage>
</organism>
<dbReference type="SUPFAM" id="SSF56112">
    <property type="entry name" value="Protein kinase-like (PK-like)"/>
    <property type="match status" value="1"/>
</dbReference>
<reference evidence="5 6" key="1">
    <citation type="submission" date="2015-04" db="EMBL/GenBank/DDBJ databases">
        <title>Complete genome sequence of Schizopora paradoxa KUC8140, a cosmopolitan wood degrader in East Asia.</title>
        <authorList>
            <consortium name="DOE Joint Genome Institute"/>
            <person name="Min B."/>
            <person name="Park H."/>
            <person name="Jang Y."/>
            <person name="Kim J.-J."/>
            <person name="Kim K.H."/>
            <person name="Pangilinan J."/>
            <person name="Lipzen A."/>
            <person name="Riley R."/>
            <person name="Grigoriev I.V."/>
            <person name="Spatafora J.W."/>
            <person name="Choi I.-G."/>
        </authorList>
    </citation>
    <scope>NUCLEOTIDE SEQUENCE [LARGE SCALE GENOMIC DNA]</scope>
    <source>
        <strain evidence="5 6">KUC8140</strain>
    </source>
</reference>
<feature type="non-terminal residue" evidence="5">
    <location>
        <position position="372"/>
    </location>
</feature>
<evidence type="ECO:0000313" key="6">
    <source>
        <dbReference type="Proteomes" id="UP000053477"/>
    </source>
</evidence>
<dbReference type="CDD" id="cd05117">
    <property type="entry name" value="STKc_CAMK"/>
    <property type="match status" value="1"/>
</dbReference>
<dbReference type="InterPro" id="IPR011009">
    <property type="entry name" value="Kinase-like_dom_sf"/>
</dbReference>
<dbReference type="InterPro" id="IPR008271">
    <property type="entry name" value="Ser/Thr_kinase_AS"/>
</dbReference>
<dbReference type="Pfam" id="PF00069">
    <property type="entry name" value="Pkinase"/>
    <property type="match status" value="1"/>
</dbReference>
<feature type="compositionally biased region" description="Low complexity" evidence="3">
    <location>
        <begin position="62"/>
        <end position="84"/>
    </location>
</feature>
<dbReference type="Proteomes" id="UP000053477">
    <property type="component" value="Unassembled WGS sequence"/>
</dbReference>
<name>A0A0H2R4N4_9AGAM</name>
<dbReference type="PROSITE" id="PS50011">
    <property type="entry name" value="PROTEIN_KINASE_DOM"/>
    <property type="match status" value="1"/>
</dbReference>
<protein>
    <submittedName>
        <fullName evidence="5">Pkinase-domain-containing protein</fullName>
    </submittedName>
</protein>
<evidence type="ECO:0000256" key="3">
    <source>
        <dbReference type="SAM" id="MobiDB-lite"/>
    </source>
</evidence>
<accession>A0A0H2R4N4</accession>
<evidence type="ECO:0000256" key="1">
    <source>
        <dbReference type="ARBA" id="ARBA00022741"/>
    </source>
</evidence>
<dbReference type="InterPro" id="IPR000719">
    <property type="entry name" value="Prot_kinase_dom"/>
</dbReference>
<dbReference type="GO" id="GO:0004672">
    <property type="term" value="F:protein kinase activity"/>
    <property type="evidence" value="ECO:0007669"/>
    <property type="project" value="InterPro"/>
</dbReference>
<keyword evidence="1" id="KW-0547">Nucleotide-binding</keyword>
<keyword evidence="5" id="KW-0418">Kinase</keyword>
<dbReference type="OrthoDB" id="40902at2759"/>
<keyword evidence="5" id="KW-0808">Transferase</keyword>
<dbReference type="Gene3D" id="3.30.200.20">
    <property type="entry name" value="Phosphorylase Kinase, domain 1"/>
    <property type="match status" value="1"/>
</dbReference>
<dbReference type="PANTHER" id="PTHR24347">
    <property type="entry name" value="SERINE/THREONINE-PROTEIN KINASE"/>
    <property type="match status" value="1"/>
</dbReference>
<dbReference type="FunFam" id="1.10.510.10:FF:000571">
    <property type="entry name" value="Maternal embryonic leucine zipper kinase"/>
    <property type="match status" value="1"/>
</dbReference>